<dbReference type="Pfam" id="PF11319">
    <property type="entry name" value="VasI"/>
    <property type="match status" value="1"/>
</dbReference>
<sequence length="204" mass="22430">MKKTKMNIICMALLLATGVVKADVDTKAFASCASIDGDLSRLECFDSLAKKNKLDGPQSLKLDKTAMGDWYVDKKINPVDDSQTVTMVLESKSGKSKWGRNVGLVLRCSQNTTDMYITWGEYLGSEAKVLTRIGSEKASTENWSLSTDSKASFKRNPIVLIKQMLGQSKFVAQVTPYNESPVTAIFDISGIDNAVKPLRETCGW</sequence>
<dbReference type="Proteomes" id="UP000003789">
    <property type="component" value="Unassembled WGS sequence"/>
</dbReference>
<dbReference type="HOGENOM" id="CLU_097475_0_0_6"/>
<dbReference type="EMBL" id="AAPH01000001">
    <property type="protein sequence ID" value="EAS45766.1"/>
    <property type="molecule type" value="Genomic_DNA"/>
</dbReference>
<dbReference type="RefSeq" id="WP_006229071.1">
    <property type="nucleotide sequence ID" value="NZ_CH724134.1"/>
</dbReference>
<dbReference type="OrthoDB" id="7831428at2"/>
<evidence type="ECO:0000313" key="3">
    <source>
        <dbReference type="Proteomes" id="UP000003789"/>
    </source>
</evidence>
<feature type="signal peptide" evidence="1">
    <location>
        <begin position="1"/>
        <end position="22"/>
    </location>
</feature>
<accession>Q1Z9S6</accession>
<proteinExistence type="predicted"/>
<dbReference type="InterPro" id="IPR017738">
    <property type="entry name" value="T6SS-assoc_VCA0118"/>
</dbReference>
<evidence type="ECO:0000256" key="1">
    <source>
        <dbReference type="SAM" id="SignalP"/>
    </source>
</evidence>
<dbReference type="AlphaFoldDB" id="Q1Z9S6"/>
<organism evidence="2 3">
    <name type="scientific">Photobacterium profundum 3TCK</name>
    <dbReference type="NCBI Taxonomy" id="314280"/>
    <lineage>
        <taxon>Bacteria</taxon>
        <taxon>Pseudomonadati</taxon>
        <taxon>Pseudomonadota</taxon>
        <taxon>Gammaproteobacteria</taxon>
        <taxon>Vibrionales</taxon>
        <taxon>Vibrionaceae</taxon>
        <taxon>Photobacterium</taxon>
    </lineage>
</organism>
<comment type="caution">
    <text evidence="2">The sequence shown here is derived from an EMBL/GenBank/DDBJ whole genome shotgun (WGS) entry which is preliminary data.</text>
</comment>
<evidence type="ECO:0000313" key="2">
    <source>
        <dbReference type="EMBL" id="EAS45766.1"/>
    </source>
</evidence>
<feature type="chain" id="PRO_5004198332" evidence="1">
    <location>
        <begin position="23"/>
        <end position="204"/>
    </location>
</feature>
<reference evidence="2 3" key="1">
    <citation type="submission" date="2006-03" db="EMBL/GenBank/DDBJ databases">
        <authorList>
            <person name="Bartlett D.H."/>
            <person name="Valle G."/>
            <person name="Lauro F.M."/>
            <person name="Vezzi A."/>
            <person name="Simonato F."/>
            <person name="Eloe E."/>
            <person name="Vitulo N."/>
            <person name="Stratton T.K."/>
            <person name="D'angelo M."/>
            <person name="Ferriera S."/>
            <person name="Johnson J."/>
            <person name="Kravitz S."/>
            <person name="Beeson K."/>
            <person name="Sutton G."/>
            <person name="Rogers Y."/>
            <person name="Friedman R."/>
            <person name="Frazier M."/>
            <person name="Venter J.C."/>
        </authorList>
    </citation>
    <scope>NUCLEOTIDE SEQUENCE [LARGE SCALE GENOMIC DNA]</scope>
    <source>
        <strain evidence="2 3">3TCK</strain>
    </source>
</reference>
<gene>
    <name evidence="2" type="ORF">P3TCK_05296</name>
</gene>
<protein>
    <submittedName>
        <fullName evidence="2">Uncharacterized protein</fullName>
    </submittedName>
</protein>
<keyword evidence="1" id="KW-0732">Signal</keyword>
<name>Q1Z9S6_9GAMM</name>